<protein>
    <submittedName>
        <fullName evidence="2">Type II secretion system protein</fullName>
    </submittedName>
</protein>
<feature type="transmembrane region" description="Helical" evidence="1">
    <location>
        <begin position="7"/>
        <end position="28"/>
    </location>
</feature>
<keyword evidence="1" id="KW-0812">Transmembrane</keyword>
<name>A0A974SRK0_9RHOO</name>
<dbReference type="RefSeq" id="WP_203388610.1">
    <property type="nucleotide sequence ID" value="NZ_CP064781.1"/>
</dbReference>
<evidence type="ECO:0000313" key="3">
    <source>
        <dbReference type="Proteomes" id="UP000663444"/>
    </source>
</evidence>
<dbReference type="Proteomes" id="UP000663444">
    <property type="component" value="Chromosome"/>
</dbReference>
<dbReference type="PROSITE" id="PS00409">
    <property type="entry name" value="PROKAR_NTER_METHYL"/>
    <property type="match status" value="1"/>
</dbReference>
<dbReference type="Pfam" id="PF07963">
    <property type="entry name" value="N_methyl"/>
    <property type="match status" value="1"/>
</dbReference>
<reference evidence="2" key="1">
    <citation type="submission" date="2020-11" db="EMBL/GenBank/DDBJ databases">
        <title>Azospira restricta DSM 18626 genome sequence.</title>
        <authorList>
            <person name="Moe W.M."/>
        </authorList>
    </citation>
    <scope>NUCLEOTIDE SEQUENCE</scope>
    <source>
        <strain evidence="2">DSM 18626</strain>
    </source>
</reference>
<dbReference type="AlphaFoldDB" id="A0A974SRK0"/>
<dbReference type="SUPFAM" id="SSF54523">
    <property type="entry name" value="Pili subunits"/>
    <property type="match status" value="1"/>
</dbReference>
<keyword evidence="1" id="KW-1133">Transmembrane helix</keyword>
<proteinExistence type="predicted"/>
<dbReference type="NCBIfam" id="TIGR02532">
    <property type="entry name" value="IV_pilin_GFxxxE"/>
    <property type="match status" value="1"/>
</dbReference>
<accession>A0A974SRK0</accession>
<dbReference type="InterPro" id="IPR012902">
    <property type="entry name" value="N_methyl_site"/>
</dbReference>
<evidence type="ECO:0000256" key="1">
    <source>
        <dbReference type="SAM" id="Phobius"/>
    </source>
</evidence>
<dbReference type="KEGG" id="ares:IWH25_07035"/>
<dbReference type="Gene3D" id="3.30.700.10">
    <property type="entry name" value="Glycoprotein, Type 4 Pilin"/>
    <property type="match status" value="1"/>
</dbReference>
<keyword evidence="1" id="KW-0472">Membrane</keyword>
<dbReference type="EMBL" id="CP064781">
    <property type="protein sequence ID" value="QRJ65087.1"/>
    <property type="molecule type" value="Genomic_DNA"/>
</dbReference>
<sequence>MQAKQQGFTLIELIVVIVILGILAATALPRFIDVSSDARSGVMRGVEASMRGANTMLYGRAAARGVQNDAGPTAISATNTIDVNVVFGHAQNATQLGLVLELNPAADFQINAGDIRHTGARDPATCLVQYAAPAAAGAPAAYSATLTGC</sequence>
<organism evidence="2 3">
    <name type="scientific">Azospira restricta</name>
    <dbReference type="NCBI Taxonomy" id="404405"/>
    <lineage>
        <taxon>Bacteria</taxon>
        <taxon>Pseudomonadati</taxon>
        <taxon>Pseudomonadota</taxon>
        <taxon>Betaproteobacteria</taxon>
        <taxon>Rhodocyclales</taxon>
        <taxon>Rhodocyclaceae</taxon>
        <taxon>Azospira</taxon>
    </lineage>
</organism>
<dbReference type="InterPro" id="IPR045584">
    <property type="entry name" value="Pilin-like"/>
</dbReference>
<gene>
    <name evidence="2" type="ORF">IWH25_07035</name>
</gene>
<keyword evidence="3" id="KW-1185">Reference proteome</keyword>
<evidence type="ECO:0000313" key="2">
    <source>
        <dbReference type="EMBL" id="QRJ65087.1"/>
    </source>
</evidence>